<comment type="caution">
    <text evidence="3">The sequence shown here is derived from an EMBL/GenBank/DDBJ whole genome shotgun (WGS) entry which is preliminary data.</text>
</comment>
<dbReference type="EMBL" id="JBHSGW010000027">
    <property type="protein sequence ID" value="MFC4740737.1"/>
    <property type="molecule type" value="Genomic_DNA"/>
</dbReference>
<proteinExistence type="predicted"/>
<reference evidence="4" key="1">
    <citation type="journal article" date="2019" name="Int. J. Syst. Evol. Microbiol.">
        <title>The Global Catalogue of Microorganisms (GCM) 10K type strain sequencing project: providing services to taxonomists for standard genome sequencing and annotation.</title>
        <authorList>
            <consortium name="The Broad Institute Genomics Platform"/>
            <consortium name="The Broad Institute Genome Sequencing Center for Infectious Disease"/>
            <person name="Wu L."/>
            <person name="Ma J."/>
        </authorList>
    </citation>
    <scope>NUCLEOTIDE SEQUENCE [LARGE SCALE GENOMIC DNA]</scope>
    <source>
        <strain evidence="4">CCUG 50349</strain>
    </source>
</reference>
<evidence type="ECO:0000256" key="2">
    <source>
        <dbReference type="SAM" id="SignalP"/>
    </source>
</evidence>
<protein>
    <recommendedName>
        <fullName evidence="5">Cytochrome C551</fullName>
    </recommendedName>
</protein>
<evidence type="ECO:0000313" key="4">
    <source>
        <dbReference type="Proteomes" id="UP001595885"/>
    </source>
</evidence>
<gene>
    <name evidence="3" type="ORF">ACFO3U_12110</name>
</gene>
<evidence type="ECO:0000313" key="3">
    <source>
        <dbReference type="EMBL" id="MFC4740737.1"/>
    </source>
</evidence>
<accession>A0ABV9P9K1</accession>
<feature type="signal peptide" evidence="2">
    <location>
        <begin position="1"/>
        <end position="23"/>
    </location>
</feature>
<feature type="region of interest" description="Disordered" evidence="1">
    <location>
        <begin position="30"/>
        <end position="68"/>
    </location>
</feature>
<keyword evidence="2" id="KW-0732">Signal</keyword>
<feature type="compositionally biased region" description="Polar residues" evidence="1">
    <location>
        <begin position="30"/>
        <end position="40"/>
    </location>
</feature>
<evidence type="ECO:0008006" key="5">
    <source>
        <dbReference type="Google" id="ProtNLM"/>
    </source>
</evidence>
<organism evidence="3 4">
    <name type="scientific">Flavobacterium ponti</name>
    <dbReference type="NCBI Taxonomy" id="665133"/>
    <lineage>
        <taxon>Bacteria</taxon>
        <taxon>Pseudomonadati</taxon>
        <taxon>Bacteroidota</taxon>
        <taxon>Flavobacteriia</taxon>
        <taxon>Flavobacteriales</taxon>
        <taxon>Flavobacteriaceae</taxon>
        <taxon>Flavobacterium</taxon>
    </lineage>
</organism>
<evidence type="ECO:0000256" key="1">
    <source>
        <dbReference type="SAM" id="MobiDB-lite"/>
    </source>
</evidence>
<dbReference type="Proteomes" id="UP001595885">
    <property type="component" value="Unassembled WGS sequence"/>
</dbReference>
<keyword evidence="4" id="KW-1185">Reference proteome</keyword>
<dbReference type="RefSeq" id="WP_379742704.1">
    <property type="nucleotide sequence ID" value="NZ_JBHSGW010000027.1"/>
</dbReference>
<sequence>MKKFLTLAAIASGLFLVSCTAETESIEPIQNSELNQNIDESSFLREGDSLGSNTNPNEGEPVIKKDRD</sequence>
<dbReference type="PROSITE" id="PS51257">
    <property type="entry name" value="PROKAR_LIPOPROTEIN"/>
    <property type="match status" value="1"/>
</dbReference>
<name>A0ABV9P9K1_9FLAO</name>
<feature type="chain" id="PRO_5046674382" description="Cytochrome C551" evidence="2">
    <location>
        <begin position="24"/>
        <end position="68"/>
    </location>
</feature>